<evidence type="ECO:0000256" key="1">
    <source>
        <dbReference type="SAM" id="MobiDB-lite"/>
    </source>
</evidence>
<dbReference type="InterPro" id="IPR008613">
    <property type="entry name" value="Excalibur_Ca-bd_domain"/>
</dbReference>
<dbReference type="RefSeq" id="WP_337891012.1">
    <property type="nucleotide sequence ID" value="NZ_JBAHVI010000012.1"/>
</dbReference>
<accession>A0ABU8P0U5</accession>
<keyword evidence="2" id="KW-0472">Membrane</keyword>
<evidence type="ECO:0000313" key="5">
    <source>
        <dbReference type="Proteomes" id="UP001359781"/>
    </source>
</evidence>
<keyword evidence="2" id="KW-0812">Transmembrane</keyword>
<dbReference type="Proteomes" id="UP001359781">
    <property type="component" value="Unassembled WGS sequence"/>
</dbReference>
<proteinExistence type="predicted"/>
<gene>
    <name evidence="4" type="ORF">V5S96_11000</name>
</gene>
<comment type="caution">
    <text evidence="4">The sequence shown here is derived from an EMBL/GenBank/DDBJ whole genome shotgun (WGS) entry which is preliminary data.</text>
</comment>
<keyword evidence="5" id="KW-1185">Reference proteome</keyword>
<keyword evidence="2" id="KW-1133">Transmembrane helix</keyword>
<feature type="compositionally biased region" description="Low complexity" evidence="1">
    <location>
        <begin position="148"/>
        <end position="168"/>
    </location>
</feature>
<protein>
    <submittedName>
        <fullName evidence="4">Excalibur calcium-binding domain-containing protein</fullName>
    </submittedName>
</protein>
<feature type="domain" description="Excalibur calcium-binding" evidence="3">
    <location>
        <begin position="175"/>
        <end position="211"/>
    </location>
</feature>
<feature type="compositionally biased region" description="Acidic residues" evidence="1">
    <location>
        <begin position="118"/>
        <end position="147"/>
    </location>
</feature>
<feature type="region of interest" description="Disordered" evidence="1">
    <location>
        <begin position="189"/>
        <end position="212"/>
    </location>
</feature>
<evidence type="ECO:0000313" key="4">
    <source>
        <dbReference type="EMBL" id="MEJ4100878.1"/>
    </source>
</evidence>
<evidence type="ECO:0000256" key="2">
    <source>
        <dbReference type="SAM" id="Phobius"/>
    </source>
</evidence>
<feature type="region of interest" description="Disordered" evidence="1">
    <location>
        <begin position="87"/>
        <end position="168"/>
    </location>
</feature>
<sequence length="212" mass="22043">MSEQRKSPSRKDILVWGSVILGTIITLKGLFGGGFGTILIGIAIALPGAWTIYLTNRESDSPAPHWNRIFGASAVMFLIGLTASCASDDTEPTSDDTKPQTSVVKVTSEEVVTVTETVTEEAELEETPEEAAAEEPAEAQPEEEQAAQEEAPAPAQAAVPEPVQEAPVEAPASTYYANCSQAKAAGAAPLYAGSPGYSTDLDGDGDGVACEN</sequence>
<evidence type="ECO:0000259" key="3">
    <source>
        <dbReference type="SMART" id="SM00894"/>
    </source>
</evidence>
<organism evidence="4 5">
    <name type="scientific">Corynebacterium mastitidis</name>
    <dbReference type="NCBI Taxonomy" id="161890"/>
    <lineage>
        <taxon>Bacteria</taxon>
        <taxon>Bacillati</taxon>
        <taxon>Actinomycetota</taxon>
        <taxon>Actinomycetes</taxon>
        <taxon>Mycobacteriales</taxon>
        <taxon>Corynebacteriaceae</taxon>
        <taxon>Corynebacterium</taxon>
    </lineage>
</organism>
<feature type="transmembrane region" description="Helical" evidence="2">
    <location>
        <begin position="12"/>
        <end position="31"/>
    </location>
</feature>
<reference evidence="4 5" key="1">
    <citation type="submission" date="2024-02" db="EMBL/GenBank/DDBJ databases">
        <title>Whole genome sequencing and characterization of Corynebacterium isolated from the ocular surface of dry eye disease sufferers.</title>
        <authorList>
            <person name="Naqvi M."/>
        </authorList>
    </citation>
    <scope>NUCLEOTIDE SEQUENCE [LARGE SCALE GENOMIC DNA]</scope>
    <source>
        <strain evidence="4 5">PCRF</strain>
    </source>
</reference>
<dbReference type="Pfam" id="PF05901">
    <property type="entry name" value="Excalibur"/>
    <property type="match status" value="1"/>
</dbReference>
<dbReference type="EMBL" id="JBAHVJ010000013">
    <property type="protein sequence ID" value="MEJ4100878.1"/>
    <property type="molecule type" value="Genomic_DNA"/>
</dbReference>
<dbReference type="SMART" id="SM00894">
    <property type="entry name" value="Excalibur"/>
    <property type="match status" value="1"/>
</dbReference>
<name>A0ABU8P0U5_9CORY</name>